<dbReference type="AlphaFoldDB" id="A0AAE3P077"/>
<organism evidence="1 2">
    <name type="scientific">Stygiobacter electus</name>
    <dbReference type="NCBI Taxonomy" id="3032292"/>
    <lineage>
        <taxon>Bacteria</taxon>
        <taxon>Pseudomonadati</taxon>
        <taxon>Ignavibacteriota</taxon>
        <taxon>Ignavibacteria</taxon>
        <taxon>Ignavibacteriales</taxon>
        <taxon>Melioribacteraceae</taxon>
        <taxon>Stygiobacter</taxon>
    </lineage>
</organism>
<accession>A0AAE3P077</accession>
<sequence length="343" mass="38816">MKPALILTSLLIVLTSLSCKHSTEPEPQPGRRDYTWTVDTINPGKESLYLYRIWGSAANDVWAVGASSWSATSIWHYNGIKWSCDSIPRRINPSALFGTSKNDVWLGNTNSTIWRYYGQWGLYGEYRVNNFDNIVIVDFDGISPNNIYGVGFKDIRNGADTAKGIIMHFNGYKWDFVNIADIVIHFESVAVDKKNGVVVLSGTVYDRKGFYAKVYSWDGKELRELLSDKGDDTYVIKFGDEIFVKSQSKIYKYSNDQLSLWKDNIGIGINGYLLCGKSHNDFFIGVSSIGINHYNGTDFNILYKIESGHRVQILNGVIFEKDVFFIANDFTIGKNLIIHGKLK</sequence>
<reference evidence="1" key="1">
    <citation type="submission" date="2023-03" db="EMBL/GenBank/DDBJ databases">
        <title>Stygiobacter electus gen. nov., sp. nov., facultatively anaerobic thermotolerant bacterium of the class Ignavibacteria from a well of Yessentuki mineral water deposit.</title>
        <authorList>
            <person name="Podosokorskaya O.A."/>
            <person name="Elcheninov A.G."/>
            <person name="Petrova N.F."/>
            <person name="Zavarzina D.G."/>
            <person name="Kublanov I.V."/>
            <person name="Merkel A.Y."/>
        </authorList>
    </citation>
    <scope>NUCLEOTIDE SEQUENCE</scope>
    <source>
        <strain evidence="1">09-Me</strain>
    </source>
</reference>
<dbReference type="RefSeq" id="WP_321535446.1">
    <property type="nucleotide sequence ID" value="NZ_JARGDL010000005.1"/>
</dbReference>
<dbReference type="EMBL" id="JARGDL010000005">
    <property type="protein sequence ID" value="MDF1611679.1"/>
    <property type="molecule type" value="Genomic_DNA"/>
</dbReference>
<dbReference type="Proteomes" id="UP001221302">
    <property type="component" value="Unassembled WGS sequence"/>
</dbReference>
<evidence type="ECO:0000313" key="2">
    <source>
        <dbReference type="Proteomes" id="UP001221302"/>
    </source>
</evidence>
<protein>
    <submittedName>
        <fullName evidence="1">Uncharacterized protein</fullName>
    </submittedName>
</protein>
<dbReference type="PROSITE" id="PS51257">
    <property type="entry name" value="PROKAR_LIPOPROTEIN"/>
    <property type="match status" value="1"/>
</dbReference>
<comment type="caution">
    <text evidence="1">The sequence shown here is derived from an EMBL/GenBank/DDBJ whole genome shotgun (WGS) entry which is preliminary data.</text>
</comment>
<evidence type="ECO:0000313" key="1">
    <source>
        <dbReference type="EMBL" id="MDF1611679.1"/>
    </source>
</evidence>
<gene>
    <name evidence="1" type="ORF">P0M35_05930</name>
</gene>
<name>A0AAE3P077_9BACT</name>
<keyword evidence="2" id="KW-1185">Reference proteome</keyword>
<proteinExistence type="predicted"/>